<keyword evidence="2" id="KW-1185">Reference proteome</keyword>
<dbReference type="EMBL" id="LN649230">
    <property type="protein sequence ID" value="CEI63144.1"/>
    <property type="molecule type" value="Genomic_DNA"/>
</dbReference>
<dbReference type="AlphaFoldDB" id="A0A2L2SYL6"/>
<sequence>MPLRPKNVALIRSFEGLNRALPINVFMIHIAQHVCFLKFRITTAYIGQLKQNGRTPAEFLRVPAEDDGGLRHRQANKGFVLDNFIASIESKRELSVHNNEPVISDDALAQMVYKAIVVATSLT</sequence>
<protein>
    <submittedName>
        <fullName evidence="1">Uncharacterized protein</fullName>
    </submittedName>
</protein>
<proteinExistence type="predicted"/>
<accession>A0A2L2SYL6</accession>
<evidence type="ECO:0000313" key="1">
    <source>
        <dbReference type="EMBL" id="CEI63144.1"/>
    </source>
</evidence>
<organism evidence="1 2">
    <name type="scientific">Fusarium venenatum</name>
    <dbReference type="NCBI Taxonomy" id="56646"/>
    <lineage>
        <taxon>Eukaryota</taxon>
        <taxon>Fungi</taxon>
        <taxon>Dikarya</taxon>
        <taxon>Ascomycota</taxon>
        <taxon>Pezizomycotina</taxon>
        <taxon>Sordariomycetes</taxon>
        <taxon>Hypocreomycetidae</taxon>
        <taxon>Hypocreales</taxon>
        <taxon>Nectriaceae</taxon>
        <taxon>Fusarium</taxon>
    </lineage>
</organism>
<name>A0A2L2SYL6_9HYPO</name>
<reference evidence="2" key="1">
    <citation type="submission" date="2014-10" db="EMBL/GenBank/DDBJ databases">
        <authorList>
            <person name="King R."/>
        </authorList>
    </citation>
    <scope>NUCLEOTIDE SEQUENCE [LARGE SCALE GENOMIC DNA]</scope>
    <source>
        <strain evidence="2">A3/5</strain>
    </source>
</reference>
<evidence type="ECO:0000313" key="2">
    <source>
        <dbReference type="Proteomes" id="UP000245910"/>
    </source>
</evidence>
<dbReference type="Proteomes" id="UP000245910">
    <property type="component" value="Chromosome II"/>
</dbReference>